<reference evidence="3" key="2">
    <citation type="submission" date="2011-01" db="EMBL/GenBank/DDBJ databases">
        <title>The complete genome of Deinococcus maricopensis DSM 21211.</title>
        <authorList>
            <consortium name="US DOE Joint Genome Institute (JGI-PGF)"/>
            <person name="Lucas S."/>
            <person name="Copeland A."/>
            <person name="Lapidus A."/>
            <person name="Goodwin L."/>
            <person name="Pitluck S."/>
            <person name="Kyrpides N."/>
            <person name="Mavromatis K."/>
            <person name="Pagani I."/>
            <person name="Ivanova N."/>
            <person name="Ovchinnikova G."/>
            <person name="Zeytun A."/>
            <person name="Detter J.C."/>
            <person name="Han C."/>
            <person name="Land M."/>
            <person name="Hauser L."/>
            <person name="Markowitz V."/>
            <person name="Cheng J.-F."/>
            <person name="Hugenholtz P."/>
            <person name="Woyke T."/>
            <person name="Wu D."/>
            <person name="Pukall R."/>
            <person name="Gehrich-Schroeter G."/>
            <person name="Brambilla E."/>
            <person name="Klenk H.-P."/>
            <person name="Eisen J.A."/>
        </authorList>
    </citation>
    <scope>NUCLEOTIDE SEQUENCE [LARGE SCALE GENOMIC DNA]</scope>
    <source>
        <strain evidence="3">DSM 21211 / LMG 22137 / NRRL B-23946 / LB-34</strain>
    </source>
</reference>
<feature type="chain" id="PRO_5003232452" evidence="1">
    <location>
        <begin position="24"/>
        <end position="231"/>
    </location>
</feature>
<reference evidence="2 3" key="1">
    <citation type="journal article" date="2011" name="Stand. Genomic Sci.">
        <title>Complete genome sequence of Deinococcus maricopensis type strain (LB-34).</title>
        <authorList>
            <person name="Pukall R."/>
            <person name="Zeytun A."/>
            <person name="Lucas S."/>
            <person name="Lapidus A."/>
            <person name="Hammon N."/>
            <person name="Deshpande S."/>
            <person name="Nolan M."/>
            <person name="Cheng J.F."/>
            <person name="Pitluck S."/>
            <person name="Liolios K."/>
            <person name="Pagani I."/>
            <person name="Mikhailova N."/>
            <person name="Ivanova N."/>
            <person name="Mavromatis K."/>
            <person name="Pati A."/>
            <person name="Tapia R."/>
            <person name="Han C."/>
            <person name="Goodwin L."/>
            <person name="Chen A."/>
            <person name="Palaniappan K."/>
            <person name="Land M."/>
            <person name="Hauser L."/>
            <person name="Chang Y.J."/>
            <person name="Jeffries C.D."/>
            <person name="Brambilla E.M."/>
            <person name="Rohde M."/>
            <person name="Goker M."/>
            <person name="Detter J.C."/>
            <person name="Woyke T."/>
            <person name="Bristow J."/>
            <person name="Eisen J.A."/>
            <person name="Markowitz V."/>
            <person name="Hugenholtz P."/>
            <person name="Kyrpides N.C."/>
            <person name="Klenk H.P."/>
        </authorList>
    </citation>
    <scope>NUCLEOTIDE SEQUENCE [LARGE SCALE GENOMIC DNA]</scope>
    <source>
        <strain evidence="3">DSM 21211 / LMG 22137 / NRRL B-23946 / LB-34</strain>
    </source>
</reference>
<dbReference type="AlphaFoldDB" id="E8U8C6"/>
<protein>
    <submittedName>
        <fullName evidence="2">Uncharacterized protein</fullName>
    </submittedName>
</protein>
<keyword evidence="1" id="KW-0732">Signal</keyword>
<gene>
    <name evidence="2" type="ordered locus">Deima_1666</name>
</gene>
<organism evidence="2 3">
    <name type="scientific">Deinococcus maricopensis (strain DSM 21211 / LMG 22137 / NRRL B-23946 / LB-34)</name>
    <dbReference type="NCBI Taxonomy" id="709986"/>
    <lineage>
        <taxon>Bacteria</taxon>
        <taxon>Thermotogati</taxon>
        <taxon>Deinococcota</taxon>
        <taxon>Deinococci</taxon>
        <taxon>Deinococcales</taxon>
        <taxon>Deinococcaceae</taxon>
        <taxon>Deinococcus</taxon>
    </lineage>
</organism>
<dbReference type="OrthoDB" id="9987188at2"/>
<feature type="signal peptide" evidence="1">
    <location>
        <begin position="1"/>
        <end position="23"/>
    </location>
</feature>
<keyword evidence="3" id="KW-1185">Reference proteome</keyword>
<evidence type="ECO:0000256" key="1">
    <source>
        <dbReference type="SAM" id="SignalP"/>
    </source>
</evidence>
<evidence type="ECO:0000313" key="3">
    <source>
        <dbReference type="Proteomes" id="UP000008635"/>
    </source>
</evidence>
<proteinExistence type="predicted"/>
<sequence length="231" mass="25929" precursor="true">MLKFRRHLPWTLLTLLLICPAQAARLSTQAYLNAVARTPNESDRLGNFRILYGYVTQNSKPTVFDTQNDYLRYGADRTGDFSEMAIWRTTNGKALIGVSSILPRSPTCGDWPCTPVVEFAFHDGRTLRPSNRRDTGVISEVCSSLYSRVKAEELLPPNVMRAFIERARDARPRLSAPGDFELMGVLPRKGTSLTVAVLNQAVAPAYRDQLISLAYFQWDKVRGTFTPSTQP</sequence>
<dbReference type="HOGENOM" id="CLU_1198207_0_0_0"/>
<dbReference type="KEGG" id="dmr:Deima_1666"/>
<accession>E8U8C6</accession>
<name>E8U8C6_DEIML</name>
<dbReference type="RefSeq" id="WP_013556820.1">
    <property type="nucleotide sequence ID" value="NC_014958.1"/>
</dbReference>
<dbReference type="Proteomes" id="UP000008635">
    <property type="component" value="Chromosome"/>
</dbReference>
<dbReference type="EMBL" id="CP002454">
    <property type="protein sequence ID" value="ADV67315.1"/>
    <property type="molecule type" value="Genomic_DNA"/>
</dbReference>
<evidence type="ECO:0000313" key="2">
    <source>
        <dbReference type="EMBL" id="ADV67315.1"/>
    </source>
</evidence>